<keyword evidence="2" id="KW-1185">Reference proteome</keyword>
<evidence type="ECO:0000313" key="1">
    <source>
        <dbReference type="EMBL" id="KAL2642476.1"/>
    </source>
</evidence>
<reference evidence="1 2" key="1">
    <citation type="submission" date="2024-09" db="EMBL/GenBank/DDBJ databases">
        <title>Chromosome-scale assembly of Riccia fluitans.</title>
        <authorList>
            <person name="Paukszto L."/>
            <person name="Sawicki J."/>
            <person name="Karawczyk K."/>
            <person name="Piernik-Szablinska J."/>
            <person name="Szczecinska M."/>
            <person name="Mazdziarz M."/>
        </authorList>
    </citation>
    <scope>NUCLEOTIDE SEQUENCE [LARGE SCALE GENOMIC DNA]</scope>
    <source>
        <strain evidence="1">Rf_01</strain>
        <tissue evidence="1">Aerial parts of the thallus</tissue>
    </source>
</reference>
<accession>A0ABD1Z3Y2</accession>
<proteinExistence type="predicted"/>
<sequence length="70" mass="7703">MFVHHFAVCQGIVSGEEPVESELRHLRPLLLRPLPFKFLVVGLDMIDAIAEAEGISLSTIQFKALLGKAC</sequence>
<dbReference type="Proteomes" id="UP001605036">
    <property type="component" value="Unassembled WGS sequence"/>
</dbReference>
<gene>
    <name evidence="1" type="ORF">R1flu_010063</name>
</gene>
<organism evidence="1 2">
    <name type="scientific">Riccia fluitans</name>
    <dbReference type="NCBI Taxonomy" id="41844"/>
    <lineage>
        <taxon>Eukaryota</taxon>
        <taxon>Viridiplantae</taxon>
        <taxon>Streptophyta</taxon>
        <taxon>Embryophyta</taxon>
        <taxon>Marchantiophyta</taxon>
        <taxon>Marchantiopsida</taxon>
        <taxon>Marchantiidae</taxon>
        <taxon>Marchantiales</taxon>
        <taxon>Ricciaceae</taxon>
        <taxon>Riccia</taxon>
    </lineage>
</organism>
<evidence type="ECO:0000313" key="2">
    <source>
        <dbReference type="Proteomes" id="UP001605036"/>
    </source>
</evidence>
<dbReference type="AlphaFoldDB" id="A0ABD1Z3Y2"/>
<dbReference type="EMBL" id="JBHFFA010000002">
    <property type="protein sequence ID" value="KAL2642476.1"/>
    <property type="molecule type" value="Genomic_DNA"/>
</dbReference>
<protein>
    <submittedName>
        <fullName evidence="1">Uncharacterized protein</fullName>
    </submittedName>
</protein>
<name>A0ABD1Z3Y2_9MARC</name>
<comment type="caution">
    <text evidence="1">The sequence shown here is derived from an EMBL/GenBank/DDBJ whole genome shotgun (WGS) entry which is preliminary data.</text>
</comment>